<dbReference type="Proteomes" id="UP000008303">
    <property type="component" value="Chromosome"/>
</dbReference>
<reference evidence="2" key="1">
    <citation type="journal article" date="2011" name="Appl. Environ. Microbiol.">
        <title>Common ancestry and novel genetic traits of Francisella novicida-like isolates from North America and Australia as revealed by comparative genomic analyses.</title>
        <authorList>
            <person name="Siddaramappa S."/>
            <person name="Challacombe J.F."/>
            <person name="Petersen J.M."/>
            <person name="Pillai S."/>
            <person name="Hogg G."/>
            <person name="Kuske C.R."/>
        </authorList>
    </citation>
    <scope>NUCLEOTIDE SEQUENCE [LARGE SCALE GENOMIC DNA]</scope>
    <source>
        <strain evidence="2">3523</strain>
    </source>
</reference>
<dbReference type="EMBL" id="CP002558">
    <property type="protein sequence ID" value="AEE27024.1"/>
    <property type="molecule type" value="Genomic_DNA"/>
</dbReference>
<evidence type="ECO:0000313" key="2">
    <source>
        <dbReference type="Proteomes" id="UP000008303"/>
    </source>
</evidence>
<protein>
    <submittedName>
        <fullName evidence="1">Uncharacterized protein</fullName>
    </submittedName>
</protein>
<proteinExistence type="predicted"/>
<dbReference type="AlphaFoldDB" id="F4BHT0"/>
<accession>F4BHT0</accession>
<dbReference type="KEGG" id="fcn:FN3523_1721"/>
<organism evidence="1 2">
    <name type="scientific">Francisella hispaniensis</name>
    <dbReference type="NCBI Taxonomy" id="622488"/>
    <lineage>
        <taxon>Bacteria</taxon>
        <taxon>Pseudomonadati</taxon>
        <taxon>Pseudomonadota</taxon>
        <taxon>Gammaproteobacteria</taxon>
        <taxon>Thiotrichales</taxon>
        <taxon>Francisellaceae</taxon>
        <taxon>Francisella</taxon>
    </lineage>
</organism>
<name>F4BHT0_9GAMM</name>
<evidence type="ECO:0000313" key="1">
    <source>
        <dbReference type="EMBL" id="AEE27024.1"/>
    </source>
</evidence>
<sequence length="45" mass="4823">MYAMLRLPKLAATTNNITPVAEMVIEIGLISLKPNLSIIGPAKKS</sequence>
<dbReference type="HOGENOM" id="CLU_3200132_0_0_6"/>
<gene>
    <name evidence="1" type="ordered locus">FN3523_1721</name>
</gene>